<name>A0A0A1UDQ4_ENTIV</name>
<gene>
    <name evidence="1" type="ORF">EIN_340730</name>
</gene>
<dbReference type="GO" id="GO:0030246">
    <property type="term" value="F:carbohydrate binding"/>
    <property type="evidence" value="ECO:0007669"/>
    <property type="project" value="UniProtKB-KW"/>
</dbReference>
<dbReference type="Pfam" id="PF17337">
    <property type="entry name" value="Gal_GalNac_35kD"/>
    <property type="match status" value="1"/>
</dbReference>
<dbReference type="InterPro" id="IPR035310">
    <property type="entry name" value="Gal_GalNac_light_su_1"/>
</dbReference>
<evidence type="ECO:0000313" key="2">
    <source>
        <dbReference type="Proteomes" id="UP000014680"/>
    </source>
</evidence>
<dbReference type="VEuPathDB" id="AmoebaDB:EIN_340730"/>
<evidence type="ECO:0000313" key="1">
    <source>
        <dbReference type="EMBL" id="ELP94735.1"/>
    </source>
</evidence>
<dbReference type="GeneID" id="14893739"/>
<sequence>MLILLCVTLTMSYNLRYPATDNPQTAGNELYTRSKCTTCCRVIFATPYNYDNNRFFTDDDYKTDRGRIFVMDMEFDTINQVSAPAGGYEQTIMLRPLVEGRELQYFEFASYKMFTVYVLPRRVHDIRRGSHEKNRLIIWSKNPPIEGAPGTDNQRFIYVHPYDSSFYTSAVEQNWKEYKQHFFLRYTTGSNKLCYEICRGNDFQPGTDYSSQRDWPGEEQMRNVAYTHQIKAAYCDGASQYQMFIPLYA</sequence>
<protein>
    <submittedName>
        <fullName evidence="1">Galactose-inhibitable lectin 35 kDa subunit, putative</fullName>
    </submittedName>
</protein>
<reference evidence="1 2" key="1">
    <citation type="submission" date="2012-10" db="EMBL/GenBank/DDBJ databases">
        <authorList>
            <person name="Zafar N."/>
            <person name="Inman J."/>
            <person name="Hall N."/>
            <person name="Lorenzi H."/>
            <person name="Caler E."/>
        </authorList>
    </citation>
    <scope>NUCLEOTIDE SEQUENCE [LARGE SCALE GENOMIC DNA]</scope>
    <source>
        <strain evidence="1 2">IP1</strain>
    </source>
</reference>
<dbReference type="RefSeq" id="XP_004261506.1">
    <property type="nucleotide sequence ID" value="XM_004261458.1"/>
</dbReference>
<proteinExistence type="predicted"/>
<dbReference type="KEGG" id="eiv:EIN_340730"/>
<organism evidence="1 2">
    <name type="scientific">Entamoeba invadens IP1</name>
    <dbReference type="NCBI Taxonomy" id="370355"/>
    <lineage>
        <taxon>Eukaryota</taxon>
        <taxon>Amoebozoa</taxon>
        <taxon>Evosea</taxon>
        <taxon>Archamoebae</taxon>
        <taxon>Mastigamoebida</taxon>
        <taxon>Entamoebidae</taxon>
        <taxon>Entamoeba</taxon>
    </lineage>
</organism>
<dbReference type="AlphaFoldDB" id="A0A0A1UDQ4"/>
<dbReference type="Proteomes" id="UP000014680">
    <property type="component" value="Unassembled WGS sequence"/>
</dbReference>
<accession>A0A0A1UDQ4</accession>
<keyword evidence="1" id="KW-0430">Lectin</keyword>
<dbReference type="EMBL" id="KB206175">
    <property type="protein sequence ID" value="ELP94735.1"/>
    <property type="molecule type" value="Genomic_DNA"/>
</dbReference>
<keyword evidence="2" id="KW-1185">Reference proteome</keyword>